<evidence type="ECO:0000313" key="2">
    <source>
        <dbReference type="EMBL" id="UXI66417.1"/>
    </source>
</evidence>
<name>A0ABY6BEU8_9GAMM</name>
<feature type="signal peptide" evidence="1">
    <location>
        <begin position="1"/>
        <end position="27"/>
    </location>
</feature>
<keyword evidence="1" id="KW-0732">Signal</keyword>
<sequence length="115" mass="12284">MKLHSLSRVFGAGVVLAAALFSSTPQAEAQQGRVRLFEPVTFEKLPQHVGHELLVKTTLGSRRSGTLVRSTSTSVRLRLSAKDGGMELDIPRDTVEEMEVVIESAPASPTVGAAD</sequence>
<accession>A0ABY6BEU8</accession>
<evidence type="ECO:0000256" key="1">
    <source>
        <dbReference type="SAM" id="SignalP"/>
    </source>
</evidence>
<reference evidence="2" key="1">
    <citation type="submission" date="2022-09" db="EMBL/GenBank/DDBJ databases">
        <title>Tahibacter sp. nov., isolated from a fresh water.</title>
        <authorList>
            <person name="Baek J.H."/>
            <person name="Lee J.K."/>
            <person name="Kim J.M."/>
            <person name="Jeon C.O."/>
        </authorList>
    </citation>
    <scope>NUCLEOTIDE SEQUENCE</scope>
    <source>
        <strain evidence="2">W38</strain>
    </source>
</reference>
<protein>
    <submittedName>
        <fullName evidence="2">Uncharacterized protein</fullName>
    </submittedName>
</protein>
<organism evidence="2 3">
    <name type="scientific">Tahibacter amnicola</name>
    <dbReference type="NCBI Taxonomy" id="2976241"/>
    <lineage>
        <taxon>Bacteria</taxon>
        <taxon>Pseudomonadati</taxon>
        <taxon>Pseudomonadota</taxon>
        <taxon>Gammaproteobacteria</taxon>
        <taxon>Lysobacterales</taxon>
        <taxon>Rhodanobacteraceae</taxon>
        <taxon>Tahibacter</taxon>
    </lineage>
</organism>
<proteinExistence type="predicted"/>
<dbReference type="EMBL" id="CP104694">
    <property type="protein sequence ID" value="UXI66417.1"/>
    <property type="molecule type" value="Genomic_DNA"/>
</dbReference>
<feature type="chain" id="PRO_5045700820" evidence="1">
    <location>
        <begin position="28"/>
        <end position="115"/>
    </location>
</feature>
<keyword evidence="3" id="KW-1185">Reference proteome</keyword>
<dbReference type="RefSeq" id="WP_261693401.1">
    <property type="nucleotide sequence ID" value="NZ_CP104694.1"/>
</dbReference>
<dbReference type="Proteomes" id="UP001064632">
    <property type="component" value="Chromosome"/>
</dbReference>
<gene>
    <name evidence="2" type="ORF">N4264_16880</name>
</gene>
<evidence type="ECO:0000313" key="3">
    <source>
        <dbReference type="Proteomes" id="UP001064632"/>
    </source>
</evidence>